<name>A0A1V9XQB3_9ACAR</name>
<protein>
    <submittedName>
        <fullName evidence="1">Uncharacterized protein</fullName>
    </submittedName>
</protein>
<evidence type="ECO:0000313" key="1">
    <source>
        <dbReference type="EMBL" id="OQR75548.1"/>
    </source>
</evidence>
<accession>A0A1V9XQB3</accession>
<dbReference type="AlphaFoldDB" id="A0A1V9XQB3"/>
<keyword evidence="2" id="KW-1185">Reference proteome</keyword>
<sequence length="35" mass="4149">MPDYEAERSNLSESWKEELHPDQVDLIGFLDFHLS</sequence>
<organism evidence="1 2">
    <name type="scientific">Tropilaelaps mercedesae</name>
    <dbReference type="NCBI Taxonomy" id="418985"/>
    <lineage>
        <taxon>Eukaryota</taxon>
        <taxon>Metazoa</taxon>
        <taxon>Ecdysozoa</taxon>
        <taxon>Arthropoda</taxon>
        <taxon>Chelicerata</taxon>
        <taxon>Arachnida</taxon>
        <taxon>Acari</taxon>
        <taxon>Parasitiformes</taxon>
        <taxon>Mesostigmata</taxon>
        <taxon>Gamasina</taxon>
        <taxon>Dermanyssoidea</taxon>
        <taxon>Laelapidae</taxon>
        <taxon>Tropilaelaps</taxon>
    </lineage>
</organism>
<dbReference type="EMBL" id="MNPL01006224">
    <property type="protein sequence ID" value="OQR75548.1"/>
    <property type="molecule type" value="Genomic_DNA"/>
</dbReference>
<dbReference type="InParanoid" id="A0A1V9XQB3"/>
<proteinExistence type="predicted"/>
<dbReference type="Proteomes" id="UP000192247">
    <property type="component" value="Unassembled WGS sequence"/>
</dbReference>
<comment type="caution">
    <text evidence="1">The sequence shown here is derived from an EMBL/GenBank/DDBJ whole genome shotgun (WGS) entry which is preliminary data.</text>
</comment>
<reference evidence="1 2" key="1">
    <citation type="journal article" date="2017" name="Gigascience">
        <title>Draft genome of the honey bee ectoparasitic mite, Tropilaelaps mercedesae, is shaped by the parasitic life history.</title>
        <authorList>
            <person name="Dong X."/>
            <person name="Armstrong S.D."/>
            <person name="Xia D."/>
            <person name="Makepeace B.L."/>
            <person name="Darby A.C."/>
            <person name="Kadowaki T."/>
        </authorList>
    </citation>
    <scope>NUCLEOTIDE SEQUENCE [LARGE SCALE GENOMIC DNA]</scope>
    <source>
        <strain evidence="1">Wuxi-XJTLU</strain>
    </source>
</reference>
<evidence type="ECO:0000313" key="2">
    <source>
        <dbReference type="Proteomes" id="UP000192247"/>
    </source>
</evidence>
<gene>
    <name evidence="1" type="ORF">BIW11_03242</name>
</gene>